<name>A0A9P3HJP4_9FUNG</name>
<reference evidence="6" key="2">
    <citation type="journal article" date="2022" name="Microbiol. Resour. Announc.">
        <title>Whole-Genome Sequence of Entomortierella parvispora E1425, a Mucoromycotan Fungus Associated with Burkholderiaceae-Related Endosymbiotic Bacteria.</title>
        <authorList>
            <person name="Herlambang A."/>
            <person name="Guo Y."/>
            <person name="Takashima Y."/>
            <person name="Narisawa K."/>
            <person name="Ohta H."/>
            <person name="Nishizawa T."/>
        </authorList>
    </citation>
    <scope>NUCLEOTIDE SEQUENCE</scope>
    <source>
        <strain evidence="6">E1425</strain>
    </source>
</reference>
<accession>A0A9P3HJP4</accession>
<dbReference type="PANTHER" id="PTHR23423">
    <property type="entry name" value="ORGANIC SOLUTE TRANSPORTER-RELATED"/>
    <property type="match status" value="1"/>
</dbReference>
<feature type="transmembrane region" description="Helical" evidence="5">
    <location>
        <begin position="71"/>
        <end position="89"/>
    </location>
</feature>
<dbReference type="OrthoDB" id="14252at2759"/>
<protein>
    <submittedName>
        <fullName evidence="6">Organic solute transporter subunit alpha</fullName>
    </submittedName>
</protein>
<keyword evidence="2 5" id="KW-0812">Transmembrane</keyword>
<feature type="transmembrane region" description="Helical" evidence="5">
    <location>
        <begin position="265"/>
        <end position="289"/>
    </location>
</feature>
<evidence type="ECO:0000313" key="7">
    <source>
        <dbReference type="Proteomes" id="UP000827284"/>
    </source>
</evidence>
<dbReference type="AlphaFoldDB" id="A0A9P3HJP4"/>
<evidence type="ECO:0000256" key="4">
    <source>
        <dbReference type="ARBA" id="ARBA00023136"/>
    </source>
</evidence>
<gene>
    <name evidence="6" type="ORF">EMPS_10225</name>
</gene>
<evidence type="ECO:0000256" key="2">
    <source>
        <dbReference type="ARBA" id="ARBA00022692"/>
    </source>
</evidence>
<evidence type="ECO:0000313" key="6">
    <source>
        <dbReference type="EMBL" id="GJJ77866.1"/>
    </source>
</evidence>
<organism evidence="6 7">
    <name type="scientific">Entomortierella parvispora</name>
    <dbReference type="NCBI Taxonomy" id="205924"/>
    <lineage>
        <taxon>Eukaryota</taxon>
        <taxon>Fungi</taxon>
        <taxon>Fungi incertae sedis</taxon>
        <taxon>Mucoromycota</taxon>
        <taxon>Mortierellomycotina</taxon>
        <taxon>Mortierellomycetes</taxon>
        <taxon>Mortierellales</taxon>
        <taxon>Mortierellaceae</taxon>
        <taxon>Entomortierella</taxon>
    </lineage>
</organism>
<reference evidence="6" key="1">
    <citation type="submission" date="2021-11" db="EMBL/GenBank/DDBJ databases">
        <authorList>
            <person name="Herlambang A."/>
            <person name="Guo Y."/>
            <person name="Takashima Y."/>
            <person name="Nishizawa T."/>
        </authorList>
    </citation>
    <scope>NUCLEOTIDE SEQUENCE</scope>
    <source>
        <strain evidence="6">E1425</strain>
    </source>
</reference>
<sequence length="441" mass="50708">MSSHVCPDYDDPRTGPSDLLFPGGLNGKRHIIGWTIAGVCALISTLISFRLIYKHARNYTKPAEQRHIMRIVLMIPIYAVISFLSYRFYREAIYYETIRDCYEAFVIYSFFILLLTYLGDDVQTQRSKITGSEKRQLMFPLSCLYYNPLHENFLHWMKYGILQYVVIKPLCTIAAVVLQYYGLYCETEYSFHFGMVYITIVNFISVSVALYCMVLFYQTIKLEIQDHSPLLKFMCVKMVVFFCYWQTCLLGMLGSAGLLKPEDGWTVINVELGISSILICVEMVVFAILHVYSFSYRPYVIVGRSTPAWRSLQDAFNPMDMVREIMWACSDTVLMIQHKPLPVRDGQLSSRLQRAHVIRVRRRDRFLKGLRNAVQHGHVHGVPGSSDIAIAVDPAVDAIYQSTLRDEALAEEERLLSGQLDANAPLLQNTDDRDYHATSRV</sequence>
<evidence type="ECO:0000256" key="1">
    <source>
        <dbReference type="ARBA" id="ARBA00004141"/>
    </source>
</evidence>
<feature type="transmembrane region" description="Helical" evidence="5">
    <location>
        <begin position="194"/>
        <end position="217"/>
    </location>
</feature>
<comment type="subcellular location">
    <subcellularLocation>
        <location evidence="1">Membrane</location>
        <topology evidence="1">Multi-pass membrane protein</topology>
    </subcellularLocation>
</comment>
<proteinExistence type="predicted"/>
<feature type="transmembrane region" description="Helical" evidence="5">
    <location>
        <begin position="101"/>
        <end position="119"/>
    </location>
</feature>
<dbReference type="EMBL" id="BQFW01000014">
    <property type="protein sequence ID" value="GJJ77866.1"/>
    <property type="molecule type" value="Genomic_DNA"/>
</dbReference>
<keyword evidence="3 5" id="KW-1133">Transmembrane helix</keyword>
<evidence type="ECO:0000256" key="5">
    <source>
        <dbReference type="SAM" id="Phobius"/>
    </source>
</evidence>
<feature type="transmembrane region" description="Helical" evidence="5">
    <location>
        <begin position="238"/>
        <end position="259"/>
    </location>
</feature>
<dbReference type="Proteomes" id="UP000827284">
    <property type="component" value="Unassembled WGS sequence"/>
</dbReference>
<comment type="caution">
    <text evidence="6">The sequence shown here is derived from an EMBL/GenBank/DDBJ whole genome shotgun (WGS) entry which is preliminary data.</text>
</comment>
<feature type="transmembrane region" description="Helical" evidence="5">
    <location>
        <begin position="161"/>
        <end position="182"/>
    </location>
</feature>
<keyword evidence="7" id="KW-1185">Reference proteome</keyword>
<dbReference type="Pfam" id="PF03619">
    <property type="entry name" value="Solute_trans_a"/>
    <property type="match status" value="1"/>
</dbReference>
<dbReference type="InterPro" id="IPR005178">
    <property type="entry name" value="Ostalpha/TMEM184C"/>
</dbReference>
<keyword evidence="4 5" id="KW-0472">Membrane</keyword>
<dbReference type="SMART" id="SM01417">
    <property type="entry name" value="Solute_trans_a"/>
    <property type="match status" value="1"/>
</dbReference>
<evidence type="ECO:0000256" key="3">
    <source>
        <dbReference type="ARBA" id="ARBA00022989"/>
    </source>
</evidence>
<dbReference type="GO" id="GO:0016020">
    <property type="term" value="C:membrane"/>
    <property type="evidence" value="ECO:0007669"/>
    <property type="project" value="UniProtKB-SubCell"/>
</dbReference>
<feature type="transmembrane region" description="Helical" evidence="5">
    <location>
        <begin position="31"/>
        <end position="51"/>
    </location>
</feature>